<evidence type="ECO:0000313" key="1">
    <source>
        <dbReference type="EMBL" id="BCZ46398.1"/>
    </source>
</evidence>
<gene>
    <name evidence="1" type="ORF">psyc5s11_24650</name>
</gene>
<organism evidence="1 2">
    <name type="scientific">Clostridium gelidum</name>
    <dbReference type="NCBI Taxonomy" id="704125"/>
    <lineage>
        <taxon>Bacteria</taxon>
        <taxon>Bacillati</taxon>
        <taxon>Bacillota</taxon>
        <taxon>Clostridia</taxon>
        <taxon>Eubacteriales</taxon>
        <taxon>Clostridiaceae</taxon>
        <taxon>Clostridium</taxon>
    </lineage>
</organism>
<evidence type="ECO:0000313" key="2">
    <source>
        <dbReference type="Proteomes" id="UP000824633"/>
    </source>
</evidence>
<sequence length="61" mass="7196">MECIDLYNKDVDRYKHGKLALKALKNNIQKEIGENINLIKLSEFVFDEELSEVAREIWSLK</sequence>
<accession>A0ABN6IYA4</accession>
<dbReference type="EMBL" id="AP024849">
    <property type="protein sequence ID" value="BCZ46398.1"/>
    <property type="molecule type" value="Genomic_DNA"/>
</dbReference>
<keyword evidence="2" id="KW-1185">Reference proteome</keyword>
<dbReference type="Proteomes" id="UP000824633">
    <property type="component" value="Chromosome"/>
</dbReference>
<name>A0ABN6IYA4_9CLOT</name>
<dbReference type="RefSeq" id="WP_224037888.1">
    <property type="nucleotide sequence ID" value="NZ_AP024849.1"/>
</dbReference>
<protein>
    <submittedName>
        <fullName evidence="1">Uncharacterized protein</fullName>
    </submittedName>
</protein>
<proteinExistence type="predicted"/>
<reference evidence="2" key="1">
    <citation type="submission" date="2021-07" db="EMBL/GenBank/DDBJ databases">
        <title>Complete genome sequencing of a Clostridium isolate.</title>
        <authorList>
            <person name="Ueki A."/>
            <person name="Tonouchi A."/>
        </authorList>
    </citation>
    <scope>NUCLEOTIDE SEQUENCE [LARGE SCALE GENOMIC DNA]</scope>
    <source>
        <strain evidence="2">C5S11</strain>
    </source>
</reference>